<sequence length="132" mass="15412">MKNISSNAKLRKRKSSALQNHIFLVVFFAIFLGVIGFLGFQNLRMYQKRVELSNIAKDIKEQIVALEQRKLALQAGIVEVESVEYQEKVLREQGLYQKPGEEVVTILPLENSEEETNQETKRVWWNPTTWFK</sequence>
<reference evidence="3 4" key="1">
    <citation type="journal article" date="2016" name="Nat. Commun.">
        <title>Thousands of microbial genomes shed light on interconnected biogeochemical processes in an aquifer system.</title>
        <authorList>
            <person name="Anantharaman K."/>
            <person name="Brown C.T."/>
            <person name="Hug L.A."/>
            <person name="Sharon I."/>
            <person name="Castelle C.J."/>
            <person name="Probst A.J."/>
            <person name="Thomas B.C."/>
            <person name="Singh A."/>
            <person name="Wilkins M.J."/>
            <person name="Karaoz U."/>
            <person name="Brodie E.L."/>
            <person name="Williams K.H."/>
            <person name="Hubbard S.S."/>
            <person name="Banfield J.F."/>
        </authorList>
    </citation>
    <scope>NUCLEOTIDE SEQUENCE [LARGE SCALE GENOMIC DNA]</scope>
</reference>
<organism evidence="3 4">
    <name type="scientific">Candidatus Wildermuthbacteria bacterium RIFCSPLOWO2_01_FULL_48_16</name>
    <dbReference type="NCBI Taxonomy" id="1802461"/>
    <lineage>
        <taxon>Bacteria</taxon>
        <taxon>Candidatus Wildermuthiibacteriota</taxon>
    </lineage>
</organism>
<gene>
    <name evidence="3" type="ORF">A3B24_02650</name>
</gene>
<feature type="transmembrane region" description="Helical" evidence="2">
    <location>
        <begin position="21"/>
        <end position="40"/>
    </location>
</feature>
<evidence type="ECO:0008006" key="5">
    <source>
        <dbReference type="Google" id="ProtNLM"/>
    </source>
</evidence>
<keyword evidence="2" id="KW-1133">Transmembrane helix</keyword>
<feature type="coiled-coil region" evidence="1">
    <location>
        <begin position="49"/>
        <end position="76"/>
    </location>
</feature>
<dbReference type="AlphaFoldDB" id="A0A1G2RJB9"/>
<evidence type="ECO:0000313" key="3">
    <source>
        <dbReference type="EMBL" id="OHA72940.1"/>
    </source>
</evidence>
<protein>
    <recommendedName>
        <fullName evidence="5">Cell division protein FtsL</fullName>
    </recommendedName>
</protein>
<accession>A0A1G2RJB9</accession>
<name>A0A1G2RJB9_9BACT</name>
<keyword evidence="2" id="KW-0812">Transmembrane</keyword>
<evidence type="ECO:0000256" key="2">
    <source>
        <dbReference type="SAM" id="Phobius"/>
    </source>
</evidence>
<keyword evidence="2" id="KW-0472">Membrane</keyword>
<proteinExistence type="predicted"/>
<evidence type="ECO:0000256" key="1">
    <source>
        <dbReference type="SAM" id="Coils"/>
    </source>
</evidence>
<keyword evidence="1" id="KW-0175">Coiled coil</keyword>
<dbReference type="Proteomes" id="UP000176917">
    <property type="component" value="Unassembled WGS sequence"/>
</dbReference>
<evidence type="ECO:0000313" key="4">
    <source>
        <dbReference type="Proteomes" id="UP000176917"/>
    </source>
</evidence>
<comment type="caution">
    <text evidence="3">The sequence shown here is derived from an EMBL/GenBank/DDBJ whole genome shotgun (WGS) entry which is preliminary data.</text>
</comment>
<dbReference type="EMBL" id="MHUG01000018">
    <property type="protein sequence ID" value="OHA72940.1"/>
    <property type="molecule type" value="Genomic_DNA"/>
</dbReference>